<dbReference type="KEGG" id="ssw:SSGZ1_1822"/>
<organism evidence="2 3">
    <name type="scientific">Streptococcus suis (strain GZ1)</name>
    <dbReference type="NCBI Taxonomy" id="423211"/>
    <lineage>
        <taxon>Bacteria</taxon>
        <taxon>Bacillati</taxon>
        <taxon>Bacillota</taxon>
        <taxon>Bacilli</taxon>
        <taxon>Lactobacillales</taxon>
        <taxon>Streptococcaceae</taxon>
        <taxon>Streptococcus</taxon>
    </lineage>
</organism>
<name>D5AKB3_STRGZ</name>
<proteinExistence type="predicted"/>
<dbReference type="Pfam" id="PF05016">
    <property type="entry name" value="ParE_toxin"/>
    <property type="match status" value="1"/>
</dbReference>
<dbReference type="InterPro" id="IPR035093">
    <property type="entry name" value="RelE/ParE_toxin_dom_sf"/>
</dbReference>
<evidence type="ECO:0000256" key="1">
    <source>
        <dbReference type="ARBA" id="ARBA00022649"/>
    </source>
</evidence>
<reference evidence="2 3" key="1">
    <citation type="journal article" date="2009" name="J. Infect. Dis.">
        <title>Clinical, experimental, and genomic differences between intermediately pathogenic, highly pathogenic, and epidemic Streptococcus suis.</title>
        <authorList>
            <person name="Ye C."/>
            <person name="Zheng H."/>
            <person name="Zhang J."/>
            <person name="Jing H."/>
            <person name="Wang L."/>
            <person name="Xiong Y."/>
            <person name="Wang W."/>
            <person name="Zhou Z."/>
            <person name="Sun Q."/>
            <person name="Luo X."/>
            <person name="Du H."/>
            <person name="Gottschalk M."/>
            <person name="Xu J."/>
        </authorList>
    </citation>
    <scope>NUCLEOTIDE SEQUENCE [LARGE SCALE GENOMIC DNA]</scope>
    <source>
        <strain evidence="2 3">GZ1</strain>
    </source>
</reference>
<dbReference type="Proteomes" id="UP000002359">
    <property type="component" value="Chromosome"/>
</dbReference>
<accession>D5AKB3</accession>
<dbReference type="HOGENOM" id="CLU_147162_6_0_9"/>
<gene>
    <name evidence="2" type="ordered locus">SSGZ1_1822</name>
</gene>
<dbReference type="PATRIC" id="fig|423211.3.peg.1794"/>
<keyword evidence="1" id="KW-1277">Toxin-antitoxin system</keyword>
<sequence length="114" mass="13152">MSKRSMEFESYSVILAPAVEKELAVIYAYFSEQFSEEIAKRRIGMIVEALESLQIFPERGFNADNRFGKQIDPPHLTRGYVVGKDYIALYRVVKNEVRVGHLFATKSDYVKLLK</sequence>
<evidence type="ECO:0000313" key="2">
    <source>
        <dbReference type="EMBL" id="ADE32278.1"/>
    </source>
</evidence>
<dbReference type="AlphaFoldDB" id="D5AKB3"/>
<dbReference type="EMBL" id="CP000837">
    <property type="protein sequence ID" value="ADE32278.1"/>
    <property type="molecule type" value="Genomic_DNA"/>
</dbReference>
<protein>
    <submittedName>
        <fullName evidence="2">RelE/ParE family protein</fullName>
    </submittedName>
</protein>
<dbReference type="Gene3D" id="3.30.2310.20">
    <property type="entry name" value="RelE-like"/>
    <property type="match status" value="1"/>
</dbReference>
<evidence type="ECO:0000313" key="3">
    <source>
        <dbReference type="Proteomes" id="UP000002359"/>
    </source>
</evidence>
<dbReference type="InterPro" id="IPR007712">
    <property type="entry name" value="RelE/ParE_toxin"/>
</dbReference>